<dbReference type="PANTHER" id="PTHR12989">
    <property type="entry name" value="ALPHA-1,2-GLUCOSYLTRANSFERASE ALG10"/>
    <property type="match status" value="1"/>
</dbReference>
<dbReference type="GO" id="GO:0106073">
    <property type="term" value="F:dolichyl pyrophosphate Glc2Man9GlcNAc2 alpha-1,2-glucosyltransferase activity"/>
    <property type="evidence" value="ECO:0007669"/>
    <property type="project" value="UniProtKB-UniRule"/>
</dbReference>
<keyword evidence="6 14" id="KW-0328">Glycosyltransferase</keyword>
<keyword evidence="10 14" id="KW-1133">Transmembrane helix</keyword>
<reference evidence="16 17" key="2">
    <citation type="submission" date="2018-10" db="EMBL/GenBank/DDBJ databases">
        <authorList>
            <consortium name="Pathogen Informatics"/>
        </authorList>
    </citation>
    <scope>NUCLEOTIDE SEQUENCE [LARGE SCALE GENOMIC DNA]</scope>
</reference>
<dbReference type="AlphaFoldDB" id="A0A0N4UWE4"/>
<dbReference type="STRING" id="51028.A0A0N4UWE4"/>
<organism evidence="18">
    <name type="scientific">Enterobius vermicularis</name>
    <name type="common">Human pinworm</name>
    <dbReference type="NCBI Taxonomy" id="51028"/>
    <lineage>
        <taxon>Eukaryota</taxon>
        <taxon>Metazoa</taxon>
        <taxon>Ecdysozoa</taxon>
        <taxon>Nematoda</taxon>
        <taxon>Chromadorea</taxon>
        <taxon>Rhabditida</taxon>
        <taxon>Spirurina</taxon>
        <taxon>Oxyuridomorpha</taxon>
        <taxon>Oxyuroidea</taxon>
        <taxon>Oxyuridae</taxon>
        <taxon>Enterobius</taxon>
    </lineage>
</organism>
<comment type="pathway">
    <text evidence="2">Protein modification; protein glycosylation.</text>
</comment>
<dbReference type="EC" id="2.4.1.256" evidence="4 14"/>
<evidence type="ECO:0000256" key="10">
    <source>
        <dbReference type="ARBA" id="ARBA00022989"/>
    </source>
</evidence>
<feature type="transmembrane region" description="Helical" evidence="14">
    <location>
        <begin position="103"/>
        <end position="125"/>
    </location>
</feature>
<gene>
    <name evidence="16" type="ORF">EVEC_LOCUS1509</name>
</gene>
<dbReference type="Pfam" id="PF04922">
    <property type="entry name" value="DIE2_ALG10"/>
    <property type="match status" value="2"/>
</dbReference>
<dbReference type="InterPro" id="IPR016900">
    <property type="entry name" value="Alg10"/>
</dbReference>
<feature type="transmembrane region" description="Helical" evidence="14">
    <location>
        <begin position="329"/>
        <end position="351"/>
    </location>
</feature>
<evidence type="ECO:0000256" key="2">
    <source>
        <dbReference type="ARBA" id="ARBA00004922"/>
    </source>
</evidence>
<keyword evidence="17" id="KW-1185">Reference proteome</keyword>
<comment type="similarity">
    <text evidence="3 14">Belongs to the ALG10 glucosyltransferase family.</text>
</comment>
<feature type="transmembrane region" description="Helical" evidence="14">
    <location>
        <begin position="132"/>
        <end position="154"/>
    </location>
</feature>
<reference evidence="18" key="1">
    <citation type="submission" date="2017-02" db="UniProtKB">
        <authorList>
            <consortium name="WormBaseParasite"/>
        </authorList>
    </citation>
    <scope>IDENTIFICATION</scope>
</reference>
<evidence type="ECO:0000256" key="1">
    <source>
        <dbReference type="ARBA" id="ARBA00004477"/>
    </source>
</evidence>
<feature type="signal peptide" evidence="15">
    <location>
        <begin position="1"/>
        <end position="16"/>
    </location>
</feature>
<dbReference type="GO" id="GO:0006488">
    <property type="term" value="P:dolichol-linked oligosaccharide biosynthetic process"/>
    <property type="evidence" value="ECO:0007669"/>
    <property type="project" value="UniProtKB-UniRule"/>
</dbReference>
<evidence type="ECO:0000256" key="6">
    <source>
        <dbReference type="ARBA" id="ARBA00022676"/>
    </source>
</evidence>
<feature type="chain" id="PRO_5043122462" description="Dol-P-Glc:Glc(2)Man(9)GlcNAc(2)-PP-Dol alpha-1,2-glucosyltransferase" evidence="15">
    <location>
        <begin position="17"/>
        <end position="412"/>
    </location>
</feature>
<evidence type="ECO:0000256" key="15">
    <source>
        <dbReference type="SAM" id="SignalP"/>
    </source>
</evidence>
<evidence type="ECO:0000256" key="12">
    <source>
        <dbReference type="ARBA" id="ARBA00044727"/>
    </source>
</evidence>
<feature type="transmembrane region" description="Helical" evidence="14">
    <location>
        <begin position="300"/>
        <end position="322"/>
    </location>
</feature>
<dbReference type="PIRSF" id="PIRSF028810">
    <property type="entry name" value="Alpha1_2_glucosyltferase_Alg10"/>
    <property type="match status" value="1"/>
</dbReference>
<comment type="subcellular location">
    <subcellularLocation>
        <location evidence="1">Endoplasmic reticulum membrane</location>
        <topology evidence="1">Multi-pass membrane protein</topology>
    </subcellularLocation>
</comment>
<feature type="transmembrane region" description="Helical" evidence="14">
    <location>
        <begin position="371"/>
        <end position="394"/>
    </location>
</feature>
<sequence length="412" mass="48466">MRALGVLGVFLGVLHSFLVSFTNKQVPEPYMDEIFHIDQVRRFCSLDFRYVTWNEKITTPPALYILSLFGLCGHERYTNSLLIPFFYVGAIRFRKQFLIEKRLYSTALIVLLFPVLFHSSLLYYTDLLSVTVLLWGFSCSSPGWASIFFLFAVLTRQTNIIWAGLYGGVNLIHIIDPNNFFQSFIHGLMRLRALILLALGFVVFFILNNFRIVLGDHHAHEPKLHIMQLCYFFSFTCILAAPYFFFTGHLKKALREFFVHPLRSLCFCAVMACCAYFFTIEHPYLLADNRHFTFYIWRKWFRRHWICRYVVAPFYLYCFYLIRCSVKHIASHITLLSLLAIAAVLVPLPLFETRYFIVPFVLWRLCLTDNTKVSLVVELLYAVGINLIVLYLFFLKPFVWKHEPGALQRFMW</sequence>
<feature type="transmembrane region" description="Helical" evidence="14">
    <location>
        <begin position="258"/>
        <end position="280"/>
    </location>
</feature>
<evidence type="ECO:0000256" key="8">
    <source>
        <dbReference type="ARBA" id="ARBA00022692"/>
    </source>
</evidence>
<dbReference type="OrthoDB" id="4769at2759"/>
<dbReference type="EMBL" id="UXUI01007220">
    <property type="protein sequence ID" value="VDD86366.1"/>
    <property type="molecule type" value="Genomic_DNA"/>
</dbReference>
<evidence type="ECO:0000256" key="5">
    <source>
        <dbReference type="ARBA" id="ARBA00018512"/>
    </source>
</evidence>
<keyword evidence="7" id="KW-0808">Transferase</keyword>
<feature type="transmembrane region" description="Helical" evidence="14">
    <location>
        <begin position="193"/>
        <end position="214"/>
    </location>
</feature>
<evidence type="ECO:0000256" key="3">
    <source>
        <dbReference type="ARBA" id="ARBA00010600"/>
    </source>
</evidence>
<evidence type="ECO:0000256" key="9">
    <source>
        <dbReference type="ARBA" id="ARBA00022824"/>
    </source>
</evidence>
<evidence type="ECO:0000313" key="16">
    <source>
        <dbReference type="EMBL" id="VDD86366.1"/>
    </source>
</evidence>
<dbReference type="WBParaSite" id="EVEC_0000180101-mRNA-1">
    <property type="protein sequence ID" value="EVEC_0000180101-mRNA-1"/>
    <property type="gene ID" value="EVEC_0000180101"/>
</dbReference>
<feature type="transmembrane region" description="Helical" evidence="14">
    <location>
        <begin position="226"/>
        <end position="246"/>
    </location>
</feature>
<evidence type="ECO:0000313" key="18">
    <source>
        <dbReference type="WBParaSite" id="EVEC_0000180101-mRNA-1"/>
    </source>
</evidence>
<dbReference type="Proteomes" id="UP000274131">
    <property type="component" value="Unassembled WGS sequence"/>
</dbReference>
<dbReference type="GO" id="GO:0005789">
    <property type="term" value="C:endoplasmic reticulum membrane"/>
    <property type="evidence" value="ECO:0007669"/>
    <property type="project" value="UniProtKB-SubCell"/>
</dbReference>
<accession>A0A0N4UWE4</accession>
<keyword evidence="9" id="KW-0256">Endoplasmic reticulum</keyword>
<evidence type="ECO:0000256" key="13">
    <source>
        <dbReference type="ARBA" id="ARBA00048064"/>
    </source>
</evidence>
<evidence type="ECO:0000256" key="14">
    <source>
        <dbReference type="PIRNR" id="PIRNR028810"/>
    </source>
</evidence>
<comment type="caution">
    <text evidence="14">Lacks conserved residue(s) required for the propagation of feature annotation.</text>
</comment>
<evidence type="ECO:0000256" key="11">
    <source>
        <dbReference type="ARBA" id="ARBA00023136"/>
    </source>
</evidence>
<evidence type="ECO:0000313" key="17">
    <source>
        <dbReference type="Proteomes" id="UP000274131"/>
    </source>
</evidence>
<evidence type="ECO:0000256" key="7">
    <source>
        <dbReference type="ARBA" id="ARBA00022679"/>
    </source>
</evidence>
<name>A0A0N4UWE4_ENTVE</name>
<evidence type="ECO:0000256" key="4">
    <source>
        <dbReference type="ARBA" id="ARBA00011967"/>
    </source>
</evidence>
<comment type="catalytic activity">
    <reaction evidence="13">
        <text>an alpha-D-Glc-(1-&gt;3)-alpha-D-Glc-(1-&gt;3)-alpha-D-Man-(1-&gt;2)-alpha-D-Man-(1-&gt;2)-alpha-D-Man-(1-&gt;3)-[alpha-D-Man-(1-&gt;2)-alpha-D-Man-(1-&gt;3)-[alpha-D-Man-(1-&gt;2)-alpha-D-Man-(1-&gt;6)]-alpha-D-Man-(1-&gt;6)]-beta-D-Man-(1-&gt;4)-beta-D-GlcNAc-(1-&gt;4)-alpha-D-GlcNAc-diphospho-di-trans,poly-cis-dolichol + a di-trans,poly-cis-dolichyl beta-D-glucosyl phosphate = a alpha-D-Glc-(1-&gt;2)-alpha-D-Glc-(1-&gt;3)-alpha-D-Glc-(1-&gt;3)-alpha-D-Man-(1-&gt;2)-alpha-D-Man-(1-&gt;2)-alpha-D-Man-(1-&gt;3)-[alpha-D-Man-(1-&gt;2)-alpha-D-Man-(1-&gt;3)-[alpha-D-Man-(1-&gt;2)-alpha-D-Man-(1-&gt;6)]-alpha-D-Man-(1-&gt;6)]-beta-D-Man-(1-&gt;4)-beta-D-GlcNAc-(1-&gt;4)-alpha-D-GlcNAc-diphospho-di-trans,poly-cis-dolichol + a di-trans,poly-cis-dolichyl phosphate + H(+)</text>
        <dbReference type="Rhea" id="RHEA:29543"/>
        <dbReference type="Rhea" id="RHEA-COMP:19498"/>
        <dbReference type="Rhea" id="RHEA-COMP:19502"/>
        <dbReference type="Rhea" id="RHEA-COMP:19512"/>
        <dbReference type="Rhea" id="RHEA-COMP:19522"/>
        <dbReference type="ChEBI" id="CHEBI:15378"/>
        <dbReference type="ChEBI" id="CHEBI:57525"/>
        <dbReference type="ChEBI" id="CHEBI:57683"/>
        <dbReference type="ChEBI" id="CHEBI:132522"/>
        <dbReference type="ChEBI" id="CHEBI:132523"/>
        <dbReference type="EC" id="2.4.1.256"/>
    </reaction>
    <physiologicalReaction direction="left-to-right" evidence="13">
        <dbReference type="Rhea" id="RHEA:29544"/>
    </physiologicalReaction>
</comment>
<dbReference type="PANTHER" id="PTHR12989:SF10">
    <property type="entry name" value="DOL-P-GLC:GLC(2)MAN(9)GLCNAC(2)-PP-DOL ALPHA-1,2-GLUCOSYLTRANSFERASE-RELATED"/>
    <property type="match status" value="1"/>
</dbReference>
<proteinExistence type="inferred from homology"/>
<keyword evidence="11 14" id="KW-0472">Membrane</keyword>
<keyword evidence="15" id="KW-0732">Signal</keyword>
<comment type="function">
    <text evidence="12">Dol-P-Glc:Glc(2)Man(9)GlcNAc(2)-PP-Dol alpha-1,2-glucosyltransferase that operates in the biosynthetic pathway of dolichol-linked oligosaccharides, the glycan precursors employed in protein asparagine (N)-glycosylation. The assembly of dolichol-linked oligosaccharides begins on the cytosolic side of the endoplasmic reticulum membrane and finishes in its lumen. The sequential addition of sugars to dolichol pyrophosphate produces dolichol-linked oligosaccharides containing fourteen sugars, including two GlcNAcs, nine mannoses and three glucoses. Once assembled, the oligosaccharide is transferred from the lipid to nascent proteins by oligosaccharyltransferases. In the lumen of the endoplasmic reticulum, adds the third and last glucose residue from dolichyl phosphate glucose (Dol-P-Glc) onto the lipid-linked oligosaccharide intermediate Glc(2)Man(9)GlcNAc(2)-PP-Dol to produce Glc(3)Man(9)GlcNAc(2)-PP-Dol.</text>
</comment>
<protein>
    <recommendedName>
        <fullName evidence="5 14">Dol-P-Glc:Glc(2)Man(9)GlcNAc(2)-PP-Dol alpha-1,2-glucosyltransferase</fullName>
        <ecNumber evidence="4 14">2.4.1.256</ecNumber>
    </recommendedName>
</protein>
<keyword evidence="8 14" id="KW-0812">Transmembrane</keyword>